<accession>A0A804HVS7</accession>
<sequence>MDKEGVDQKEKSNSAPSTPRRLDPPNGRRTIVDSPYRHIPRPPEKSLPHYLKPTICSTHSSKNQHQPCHASPPFAAANGKRLPHKLMIPRASPTPCPPQLSPTSSKHRATRAPSLSPVHKLAVRNEANSEKASPSPPLRKTRSLPLKRNEQPHAKVAEAEATRSTSPKSRDKEVKHPKSSEKSVVVAAGKQRARAKSMSMTSIDMAEGTRKPSVRRSGKLVAGHERKEQAATGERLRCKGKAAVREEEGKEVKGRKGSPPASIAVKDEAAAAAAARRNKVKALVGAFETVISLHEDVGADGQGGQRGEGEESKR</sequence>
<feature type="compositionally biased region" description="Polar residues" evidence="1">
    <location>
        <begin position="55"/>
        <end position="66"/>
    </location>
</feature>
<dbReference type="PANTHER" id="PTHR33349:SF41">
    <property type="entry name" value="EMB|CAB62594.1"/>
    <property type="match status" value="1"/>
</dbReference>
<gene>
    <name evidence="2" type="ORF">GSMUA_302490.1</name>
</gene>
<feature type="compositionally biased region" description="Basic and acidic residues" evidence="1">
    <location>
        <begin position="1"/>
        <end position="12"/>
    </location>
</feature>
<protein>
    <submittedName>
        <fullName evidence="2">(wild Malaysian banana) hypothetical protein</fullName>
    </submittedName>
</protein>
<feature type="compositionally biased region" description="Basic and acidic residues" evidence="1">
    <location>
        <begin position="168"/>
        <end position="181"/>
    </location>
</feature>
<feature type="compositionally biased region" description="Basic and acidic residues" evidence="1">
    <location>
        <begin position="147"/>
        <end position="161"/>
    </location>
</feature>
<evidence type="ECO:0000256" key="1">
    <source>
        <dbReference type="SAM" id="MobiDB-lite"/>
    </source>
</evidence>
<name>A0A804HVS7_MUSAM</name>
<dbReference type="Proteomes" id="UP000012960">
    <property type="component" value="Unplaced"/>
</dbReference>
<reference evidence="3" key="2">
    <citation type="submission" date="2021-05" db="UniProtKB">
        <authorList>
            <consortium name="EnsemblPlants"/>
        </authorList>
    </citation>
    <scope>IDENTIFICATION</scope>
    <source>
        <strain evidence="3">subsp. malaccensis</strain>
    </source>
</reference>
<dbReference type="InParanoid" id="A0A804HVS7"/>
<evidence type="ECO:0000313" key="4">
    <source>
        <dbReference type="Proteomes" id="UP000012960"/>
    </source>
</evidence>
<feature type="region of interest" description="Disordered" evidence="1">
    <location>
        <begin position="294"/>
        <end position="314"/>
    </location>
</feature>
<feature type="region of interest" description="Disordered" evidence="1">
    <location>
        <begin position="1"/>
        <end position="264"/>
    </location>
</feature>
<reference evidence="2" key="1">
    <citation type="submission" date="2021-03" db="EMBL/GenBank/DDBJ databases">
        <authorList>
            <consortium name="Genoscope - CEA"/>
            <person name="William W."/>
        </authorList>
    </citation>
    <scope>NUCLEOTIDE SEQUENCE</scope>
    <source>
        <strain evidence="2">Doubled-haploid Pahang</strain>
    </source>
</reference>
<keyword evidence="4" id="KW-1185">Reference proteome</keyword>
<dbReference type="EMBL" id="HG996466">
    <property type="protein sequence ID" value="CAG1859953.1"/>
    <property type="molecule type" value="Genomic_DNA"/>
</dbReference>
<dbReference type="Gramene" id="Ma01_t18880.1">
    <property type="protein sequence ID" value="Ma01_p18880.1"/>
    <property type="gene ID" value="Ma01_g18880"/>
</dbReference>
<organism evidence="3 4">
    <name type="scientific">Musa acuminata subsp. malaccensis</name>
    <name type="common">Wild banana</name>
    <name type="synonym">Musa malaccensis</name>
    <dbReference type="NCBI Taxonomy" id="214687"/>
    <lineage>
        <taxon>Eukaryota</taxon>
        <taxon>Viridiplantae</taxon>
        <taxon>Streptophyta</taxon>
        <taxon>Embryophyta</taxon>
        <taxon>Tracheophyta</taxon>
        <taxon>Spermatophyta</taxon>
        <taxon>Magnoliopsida</taxon>
        <taxon>Liliopsida</taxon>
        <taxon>Zingiberales</taxon>
        <taxon>Musaceae</taxon>
        <taxon>Musa</taxon>
    </lineage>
</organism>
<dbReference type="OrthoDB" id="779621at2759"/>
<dbReference type="AlphaFoldDB" id="A0A804HVS7"/>
<evidence type="ECO:0000313" key="3">
    <source>
        <dbReference type="EnsemblPlants" id="Ma01_p18880.1"/>
    </source>
</evidence>
<feature type="compositionally biased region" description="Basic and acidic residues" evidence="1">
    <location>
        <begin position="222"/>
        <end position="254"/>
    </location>
</feature>
<dbReference type="EnsemblPlants" id="Ma01_t18880.1">
    <property type="protein sequence ID" value="Ma01_p18880.1"/>
    <property type="gene ID" value="Ma01_g18880"/>
</dbReference>
<evidence type="ECO:0000313" key="2">
    <source>
        <dbReference type="EMBL" id="CAG1859953.1"/>
    </source>
</evidence>
<dbReference type="PANTHER" id="PTHR33349">
    <property type="entry name" value="EMB|CAB62594.1"/>
    <property type="match status" value="1"/>
</dbReference>
<proteinExistence type="predicted"/>